<evidence type="ECO:0000256" key="4">
    <source>
        <dbReference type="ARBA" id="ARBA00022603"/>
    </source>
</evidence>
<dbReference type="PANTHER" id="PTHR45790">
    <property type="entry name" value="SIROHEME SYNTHASE-RELATED"/>
    <property type="match status" value="1"/>
</dbReference>
<evidence type="ECO:0000256" key="8">
    <source>
        <dbReference type="ARBA" id="ARBA00079776"/>
    </source>
</evidence>
<sequence>MAQKGTVYLIGAGPGDCGLLTAKGLDILRQADVLLYDRLVNPLLLEETKPGAELLYAGKLPNRHILRQEAIHDEMVRHAQKGKCVVRLKGGDPSVFGRVGEEAAFLDEYAIPYEIVPGVTAGIAAPAYAGVPVTHRLHGANFAVATGHSRRDTGLPEIDWNGLASIDTVAFYMGIKHLPTIAENLITHGRPKDEKVLLIQWGTTSKQRTLTADLGTIARKAEAEQFTNPAIALIGDVAALNQGKSWFERKPLFGSFPLIANSDGAAQLASLLKEEGAETFVYPRFHEVEEEAPLIHWETATDIAFYEEKDVIVFFRWLQKRGLDIRTLSAQFSGETDSAVQALQQRGLAPVQGSRPIGSDRLFLSRGGLGGKPGWKHIQTRERTVAPSTQTTINRLLDEGHLTDLVFLSRESVECFCEAFAAIGREKEISELTVLCLSDEAEKAAISYGLSPQIKQSVLSAWMEGNYAGDFICGPR</sequence>
<evidence type="ECO:0000313" key="11">
    <source>
        <dbReference type="EMBL" id="PAE88527.1"/>
    </source>
</evidence>
<dbReference type="NCBIfam" id="TIGR01469">
    <property type="entry name" value="cobA_cysG_Cterm"/>
    <property type="match status" value="1"/>
</dbReference>
<dbReference type="InterPro" id="IPR014777">
    <property type="entry name" value="4pyrrole_Mease_sub1"/>
</dbReference>
<organism evidence="11 12">
    <name type="scientific">Shouchella clausii</name>
    <name type="common">Alkalihalobacillus clausii</name>
    <dbReference type="NCBI Taxonomy" id="79880"/>
    <lineage>
        <taxon>Bacteria</taxon>
        <taxon>Bacillati</taxon>
        <taxon>Bacillota</taxon>
        <taxon>Bacilli</taxon>
        <taxon>Bacillales</taxon>
        <taxon>Bacillaceae</taxon>
        <taxon>Shouchella</taxon>
    </lineage>
</organism>
<dbReference type="AlphaFoldDB" id="A0A268NYF2"/>
<protein>
    <recommendedName>
        <fullName evidence="3">Uroporphyrinogen-III C-methyltransferase</fullName>
        <ecNumber evidence="2">2.1.1.107</ecNumber>
    </recommendedName>
    <alternativeName>
        <fullName evidence="8">Uroporphyrinogen III methylase</fullName>
    </alternativeName>
</protein>
<dbReference type="InterPro" id="IPR050161">
    <property type="entry name" value="Siro_Cobalamin_biosynth"/>
</dbReference>
<evidence type="ECO:0000256" key="2">
    <source>
        <dbReference type="ARBA" id="ARBA00012162"/>
    </source>
</evidence>
<dbReference type="FunFam" id="3.40.1010.10:FF:000001">
    <property type="entry name" value="Siroheme synthase"/>
    <property type="match status" value="1"/>
</dbReference>
<dbReference type="GO" id="GO:0004852">
    <property type="term" value="F:uroporphyrinogen-III synthase activity"/>
    <property type="evidence" value="ECO:0007669"/>
    <property type="project" value="InterPro"/>
</dbReference>
<evidence type="ECO:0000256" key="5">
    <source>
        <dbReference type="ARBA" id="ARBA00022679"/>
    </source>
</evidence>
<dbReference type="Pfam" id="PF00590">
    <property type="entry name" value="TP_methylase"/>
    <property type="match status" value="1"/>
</dbReference>
<feature type="domain" description="Tetrapyrrole methylase" evidence="10">
    <location>
        <begin position="6"/>
        <end position="217"/>
    </location>
</feature>
<dbReference type="InterPro" id="IPR014776">
    <property type="entry name" value="4pyrrole_Mease_sub2"/>
</dbReference>
<dbReference type="Proteomes" id="UP000216207">
    <property type="component" value="Unassembled WGS sequence"/>
</dbReference>
<evidence type="ECO:0000256" key="3">
    <source>
        <dbReference type="ARBA" id="ARBA00018323"/>
    </source>
</evidence>
<dbReference type="EC" id="2.1.1.107" evidence="2"/>
<dbReference type="InterPro" id="IPR006366">
    <property type="entry name" value="CobA/CysG_C"/>
</dbReference>
<evidence type="ECO:0000256" key="6">
    <source>
        <dbReference type="ARBA" id="ARBA00022691"/>
    </source>
</evidence>
<dbReference type="InterPro" id="IPR035996">
    <property type="entry name" value="4pyrrol_Methylase_sf"/>
</dbReference>
<dbReference type="SUPFAM" id="SSF69618">
    <property type="entry name" value="HemD-like"/>
    <property type="match status" value="1"/>
</dbReference>
<dbReference type="GO" id="GO:0019354">
    <property type="term" value="P:siroheme biosynthetic process"/>
    <property type="evidence" value="ECO:0007669"/>
    <property type="project" value="InterPro"/>
</dbReference>
<accession>A0A268NYF2</accession>
<comment type="similarity">
    <text evidence="1 9">Belongs to the precorrin methyltransferase family.</text>
</comment>
<dbReference type="Gene3D" id="3.30.950.10">
    <property type="entry name" value="Methyltransferase, Cobalt-precorrin-4 Transmethylase, Domain 2"/>
    <property type="match status" value="1"/>
</dbReference>
<dbReference type="NCBIfam" id="NF004790">
    <property type="entry name" value="PRK06136.1"/>
    <property type="match status" value="1"/>
</dbReference>
<evidence type="ECO:0000313" key="12">
    <source>
        <dbReference type="Proteomes" id="UP000216207"/>
    </source>
</evidence>
<name>A0A268NYF2_SHOCL</name>
<evidence type="ECO:0000256" key="1">
    <source>
        <dbReference type="ARBA" id="ARBA00005879"/>
    </source>
</evidence>
<comment type="caution">
    <text evidence="11">The sequence shown here is derived from an EMBL/GenBank/DDBJ whole genome shotgun (WGS) entry which is preliminary data.</text>
</comment>
<proteinExistence type="inferred from homology"/>
<reference evidence="11 12" key="1">
    <citation type="submission" date="2017-07" db="EMBL/GenBank/DDBJ databases">
        <title>Isolation and whole genome analysis of endospore-forming bacteria from heroin.</title>
        <authorList>
            <person name="Kalinowski J."/>
            <person name="Ahrens B."/>
            <person name="Al-Dilaimi A."/>
            <person name="Winkler A."/>
            <person name="Wibberg D."/>
            <person name="Schleenbecker U."/>
            <person name="Ruckert C."/>
            <person name="Wolfel R."/>
            <person name="Grass G."/>
        </authorList>
    </citation>
    <scope>NUCLEOTIDE SEQUENCE [LARGE SCALE GENOMIC DNA]</scope>
    <source>
        <strain evidence="11 12">7539</strain>
    </source>
</reference>
<dbReference type="OMA" id="VTGRYEW"/>
<keyword evidence="6" id="KW-0949">S-adenosyl-L-methionine</keyword>
<dbReference type="FunFam" id="3.30.950.10:FF:000001">
    <property type="entry name" value="Siroheme synthase"/>
    <property type="match status" value="1"/>
</dbReference>
<dbReference type="InterPro" id="IPR000878">
    <property type="entry name" value="4pyrrol_Mease"/>
</dbReference>
<evidence type="ECO:0000259" key="10">
    <source>
        <dbReference type="Pfam" id="PF00590"/>
    </source>
</evidence>
<dbReference type="CDD" id="cd11642">
    <property type="entry name" value="SUMT"/>
    <property type="match status" value="1"/>
</dbReference>
<dbReference type="PANTHER" id="PTHR45790:SF3">
    <property type="entry name" value="S-ADENOSYL-L-METHIONINE-DEPENDENT UROPORPHYRINOGEN III METHYLTRANSFERASE, CHLOROPLASTIC"/>
    <property type="match status" value="1"/>
</dbReference>
<evidence type="ECO:0000256" key="9">
    <source>
        <dbReference type="RuleBase" id="RU003960"/>
    </source>
</evidence>
<evidence type="ECO:0000256" key="7">
    <source>
        <dbReference type="ARBA" id="ARBA00023244"/>
    </source>
</evidence>
<dbReference type="SUPFAM" id="SSF53790">
    <property type="entry name" value="Tetrapyrrole methylase"/>
    <property type="match status" value="1"/>
</dbReference>
<keyword evidence="5 9" id="KW-0808">Transferase</keyword>
<dbReference type="Gene3D" id="3.40.1010.10">
    <property type="entry name" value="Cobalt-precorrin-4 Transmethylase, Domain 1"/>
    <property type="match status" value="1"/>
</dbReference>
<keyword evidence="7" id="KW-0627">Porphyrin biosynthesis</keyword>
<dbReference type="RefSeq" id="WP_011245470.1">
    <property type="nucleotide sequence ID" value="NZ_CP174174.1"/>
</dbReference>
<dbReference type="InterPro" id="IPR003043">
    <property type="entry name" value="Uropor_MeTrfase_CS"/>
</dbReference>
<dbReference type="GO" id="GO:0032259">
    <property type="term" value="P:methylation"/>
    <property type="evidence" value="ECO:0007669"/>
    <property type="project" value="UniProtKB-KW"/>
</dbReference>
<keyword evidence="4 9" id="KW-0489">Methyltransferase</keyword>
<dbReference type="InterPro" id="IPR036108">
    <property type="entry name" value="4pyrrol_syn_uPrphyn_synt_sf"/>
</dbReference>
<gene>
    <name evidence="11" type="primary">cobA</name>
    <name evidence="11" type="ORF">CHH72_12870</name>
</gene>
<dbReference type="PROSITE" id="PS00840">
    <property type="entry name" value="SUMT_2"/>
    <property type="match status" value="1"/>
</dbReference>
<dbReference type="EMBL" id="NPCC01000015">
    <property type="protein sequence ID" value="PAE88527.1"/>
    <property type="molecule type" value="Genomic_DNA"/>
</dbReference>
<dbReference type="GO" id="GO:0004851">
    <property type="term" value="F:uroporphyrin-III C-methyltransferase activity"/>
    <property type="evidence" value="ECO:0007669"/>
    <property type="project" value="UniProtKB-EC"/>
</dbReference>